<evidence type="ECO:0000313" key="3">
    <source>
        <dbReference type="Proteomes" id="UP000186465"/>
    </source>
</evidence>
<comment type="caution">
    <text evidence="2">The sequence shown here is derived from an EMBL/GenBank/DDBJ whole genome shotgun (WGS) entry which is preliminary data.</text>
</comment>
<dbReference type="Proteomes" id="UP000186465">
    <property type="component" value="Unassembled WGS sequence"/>
</dbReference>
<evidence type="ECO:0000313" key="2">
    <source>
        <dbReference type="EMBL" id="OKL50588.1"/>
    </source>
</evidence>
<dbReference type="EMBL" id="MPDM01000001">
    <property type="protein sequence ID" value="OKL50588.1"/>
    <property type="molecule type" value="Genomic_DNA"/>
</dbReference>
<keyword evidence="1" id="KW-0472">Membrane</keyword>
<evidence type="ECO:0000256" key="1">
    <source>
        <dbReference type="SAM" id="Phobius"/>
    </source>
</evidence>
<dbReference type="AlphaFoldDB" id="A0A1Q5PSN0"/>
<reference evidence="3" key="1">
    <citation type="submission" date="2016-11" db="EMBL/GenBank/DDBJ databases">
        <title>Actinomyces gypaetusis sp. nov. isolated from Gypaetus barbatus in Qinghai Tibet Plateau China.</title>
        <authorList>
            <person name="Meng X."/>
        </authorList>
    </citation>
    <scope>NUCLEOTIDE SEQUENCE [LARGE SCALE GENOMIC DNA]</scope>
    <source>
        <strain evidence="3">DSM 15383</strain>
    </source>
</reference>
<keyword evidence="3" id="KW-1185">Reference proteome</keyword>
<feature type="transmembrane region" description="Helical" evidence="1">
    <location>
        <begin position="59"/>
        <end position="81"/>
    </location>
</feature>
<protein>
    <submittedName>
        <fullName evidence="2">Uncharacterized protein</fullName>
    </submittedName>
</protein>
<dbReference type="STRING" id="156892.BM477_01100"/>
<organism evidence="2 3">
    <name type="scientific">Boudabousia marimammalium</name>
    <dbReference type="NCBI Taxonomy" id="156892"/>
    <lineage>
        <taxon>Bacteria</taxon>
        <taxon>Bacillati</taxon>
        <taxon>Actinomycetota</taxon>
        <taxon>Actinomycetes</taxon>
        <taxon>Actinomycetales</taxon>
        <taxon>Actinomycetaceae</taxon>
        <taxon>Boudabousia</taxon>
    </lineage>
</organism>
<name>A0A1Q5PSN0_9ACTO</name>
<keyword evidence="1" id="KW-0812">Transmembrane</keyword>
<feature type="transmembrane region" description="Helical" evidence="1">
    <location>
        <begin position="6"/>
        <end position="27"/>
    </location>
</feature>
<gene>
    <name evidence="2" type="ORF">BM477_01100</name>
</gene>
<keyword evidence="1" id="KW-1133">Transmembrane helix</keyword>
<sequence length="85" mass="9952">MINFLINPLFQSVFFALSSVWFIFISYRNLYFVSFPENEKTQGSNLLLRWKHIDGHTRIFFVLGHFLLLTAVLALLTYIGVLPIK</sequence>
<proteinExistence type="predicted"/>
<accession>A0A1Q5PSN0</accession>